<feature type="region of interest" description="Disordered" evidence="1">
    <location>
        <begin position="296"/>
        <end position="325"/>
    </location>
</feature>
<feature type="compositionally biased region" description="Low complexity" evidence="1">
    <location>
        <begin position="466"/>
        <end position="477"/>
    </location>
</feature>
<keyword evidence="3" id="KW-1185">Reference proteome</keyword>
<feature type="region of interest" description="Disordered" evidence="1">
    <location>
        <begin position="464"/>
        <end position="500"/>
    </location>
</feature>
<feature type="region of interest" description="Disordered" evidence="1">
    <location>
        <begin position="358"/>
        <end position="449"/>
    </location>
</feature>
<dbReference type="Proteomes" id="UP000054279">
    <property type="component" value="Unassembled WGS sequence"/>
</dbReference>
<evidence type="ECO:0000313" key="2">
    <source>
        <dbReference type="EMBL" id="KIJ47872.1"/>
    </source>
</evidence>
<feature type="compositionally biased region" description="Low complexity" evidence="1">
    <location>
        <begin position="24"/>
        <end position="38"/>
    </location>
</feature>
<feature type="compositionally biased region" description="Pro residues" evidence="1">
    <location>
        <begin position="165"/>
        <end position="177"/>
    </location>
</feature>
<dbReference type="HOGENOM" id="CLU_483262_0_0_1"/>
<feature type="compositionally biased region" description="Low complexity" evidence="1">
    <location>
        <begin position="389"/>
        <end position="409"/>
    </location>
</feature>
<feature type="compositionally biased region" description="Acidic residues" evidence="1">
    <location>
        <begin position="149"/>
        <end position="160"/>
    </location>
</feature>
<organism evidence="2 3">
    <name type="scientific">Sphaerobolus stellatus (strain SS14)</name>
    <dbReference type="NCBI Taxonomy" id="990650"/>
    <lineage>
        <taxon>Eukaryota</taxon>
        <taxon>Fungi</taxon>
        <taxon>Dikarya</taxon>
        <taxon>Basidiomycota</taxon>
        <taxon>Agaricomycotina</taxon>
        <taxon>Agaricomycetes</taxon>
        <taxon>Phallomycetidae</taxon>
        <taxon>Geastrales</taxon>
        <taxon>Sphaerobolaceae</taxon>
        <taxon>Sphaerobolus</taxon>
    </lineage>
</organism>
<feature type="region of interest" description="Disordered" evidence="1">
    <location>
        <begin position="114"/>
        <end position="222"/>
    </location>
</feature>
<dbReference type="EMBL" id="KN837100">
    <property type="protein sequence ID" value="KIJ47872.1"/>
    <property type="molecule type" value="Genomic_DNA"/>
</dbReference>
<gene>
    <name evidence="2" type="ORF">M422DRAFT_45591</name>
</gene>
<evidence type="ECO:0000256" key="1">
    <source>
        <dbReference type="SAM" id="MobiDB-lite"/>
    </source>
</evidence>
<dbReference type="AlphaFoldDB" id="A0A0C9VVW9"/>
<reference evidence="2 3" key="1">
    <citation type="submission" date="2014-06" db="EMBL/GenBank/DDBJ databases">
        <title>Evolutionary Origins and Diversification of the Mycorrhizal Mutualists.</title>
        <authorList>
            <consortium name="DOE Joint Genome Institute"/>
            <consortium name="Mycorrhizal Genomics Consortium"/>
            <person name="Kohler A."/>
            <person name="Kuo A."/>
            <person name="Nagy L.G."/>
            <person name="Floudas D."/>
            <person name="Copeland A."/>
            <person name="Barry K.W."/>
            <person name="Cichocki N."/>
            <person name="Veneault-Fourrey C."/>
            <person name="LaButti K."/>
            <person name="Lindquist E.A."/>
            <person name="Lipzen A."/>
            <person name="Lundell T."/>
            <person name="Morin E."/>
            <person name="Murat C."/>
            <person name="Riley R."/>
            <person name="Ohm R."/>
            <person name="Sun H."/>
            <person name="Tunlid A."/>
            <person name="Henrissat B."/>
            <person name="Grigoriev I.V."/>
            <person name="Hibbett D.S."/>
            <person name="Martin F."/>
        </authorList>
    </citation>
    <scope>NUCLEOTIDE SEQUENCE [LARGE SCALE GENOMIC DNA]</scope>
    <source>
        <strain evidence="2 3">SS14</strain>
    </source>
</reference>
<feature type="compositionally biased region" description="Gly residues" evidence="1">
    <location>
        <begin position="358"/>
        <end position="372"/>
    </location>
</feature>
<feature type="compositionally biased region" description="Low complexity" evidence="1">
    <location>
        <begin position="486"/>
        <end position="500"/>
    </location>
</feature>
<feature type="region of interest" description="Disordered" evidence="1">
    <location>
        <begin position="14"/>
        <end position="59"/>
    </location>
</feature>
<protein>
    <submittedName>
        <fullName evidence="2">Uncharacterized protein</fullName>
    </submittedName>
</protein>
<name>A0A0C9VVW9_SPHS4</name>
<evidence type="ECO:0000313" key="3">
    <source>
        <dbReference type="Proteomes" id="UP000054279"/>
    </source>
</evidence>
<proteinExistence type="predicted"/>
<accession>A0A0C9VVW9</accession>
<feature type="compositionally biased region" description="Basic and acidic residues" evidence="1">
    <location>
        <begin position="307"/>
        <end position="325"/>
    </location>
</feature>
<feature type="compositionally biased region" description="Polar residues" evidence="1">
    <location>
        <begin position="114"/>
        <end position="126"/>
    </location>
</feature>
<sequence>MRFLPDFQSIRGRLPSWLDRTSPKSRVSPSNSSPISSKSKPKYKPKSNAPTTPSNVPPEWQVRDFEREMTMRFGLDEMQLQFEDLRTRTYTGIGVASPTTIPVEFERHRATRQWLRTQASDTTLQPLTHRRRRRRSGEFPSDVHHNNNESEDSDSEDDLALESRPPTPGSQTPPPYPIAHYSPLPSPVTPESQRHRRSVSAPHHPAPPHPQYEEEQEEEEYILVSSDQPVPALSNTPTTSTATTATSIATPIDDRLSLRSIFRTSLASISLSTSARTTATGTGTAPSVLSLASFSSCTSSCDESDGEDIHRERDRAREKEKGKDRESGFFVNRLKSVSVTGLGSGTVSGAESGFGPGSGSGIFSGSGPGTGSLNGTLTGRRRPISERAIPIPSSPHQRSQQQPQYSYSQTHIANSNSRYPYAYPQPLQPQHQPPTPHPDPSTSTPSRSERMFFNPSQYQFLTPLKSSASHPSAASSPNLIELDTPSSLGSSARSRRGSTYSRKTGLLSLEAMMPRPKQKRLIVKGIQADDEGGVRGLGRWAEVGVFFILFLDLICDFVCPWTLG</sequence>